<keyword evidence="2" id="KW-1185">Reference proteome</keyword>
<sequence length="67" mass="6904">MPPIAAGVISADDVKDDRYDPVRGAAGRRSDQAITVDKNGGGAHLDTMIATYIGRVIAEPPGVANQA</sequence>
<protein>
    <submittedName>
        <fullName evidence="1">Uncharacterized protein</fullName>
    </submittedName>
</protein>
<dbReference type="RefSeq" id="WP_097788020.1">
    <property type="nucleotide sequence ID" value="NZ_BAAADT010000015.1"/>
</dbReference>
<dbReference type="Proteomes" id="UP000219993">
    <property type="component" value="Chromosome"/>
</dbReference>
<reference evidence="1 2" key="1">
    <citation type="journal article" date="2017" name="Sci. Rep.">
        <title>Revealing the Saline Adaptation Strategies of the Halophilic Bacterium Halomonas beimenensis through High-throughput Omics and Transposon Mutagenesis Approaches.</title>
        <authorList>
            <person name="Chen Y.H."/>
            <person name="Lin S.S."/>
            <person name="Shyu Y.T."/>
        </authorList>
    </citation>
    <scope>NUCLEOTIDE SEQUENCE [LARGE SCALE GENOMIC DNA]</scope>
    <source>
        <strain evidence="1 2">NTU-111</strain>
    </source>
</reference>
<evidence type="ECO:0000313" key="1">
    <source>
        <dbReference type="EMBL" id="ATJ81483.1"/>
    </source>
</evidence>
<accession>A0A291P3K9</accession>
<proteinExistence type="predicted"/>
<name>A0A291P3K9_9GAMM</name>
<dbReference type="AlphaFoldDB" id="A0A291P3K9"/>
<gene>
    <name evidence="1" type="ORF">BEI_0496</name>
</gene>
<dbReference type="KEGG" id="hbe:BEI_0496"/>
<dbReference type="EMBL" id="CP021435">
    <property type="protein sequence ID" value="ATJ81483.1"/>
    <property type="molecule type" value="Genomic_DNA"/>
</dbReference>
<organism evidence="1 2">
    <name type="scientific">Halomonas beimenensis</name>
    <dbReference type="NCBI Taxonomy" id="475662"/>
    <lineage>
        <taxon>Bacteria</taxon>
        <taxon>Pseudomonadati</taxon>
        <taxon>Pseudomonadota</taxon>
        <taxon>Gammaproteobacteria</taxon>
        <taxon>Oceanospirillales</taxon>
        <taxon>Halomonadaceae</taxon>
        <taxon>Halomonas</taxon>
    </lineage>
</organism>
<evidence type="ECO:0000313" key="2">
    <source>
        <dbReference type="Proteomes" id="UP000219993"/>
    </source>
</evidence>